<evidence type="ECO:0000313" key="2">
    <source>
        <dbReference type="Proteomes" id="UP000669179"/>
    </source>
</evidence>
<keyword evidence="2" id="KW-1185">Reference proteome</keyword>
<dbReference type="EMBL" id="JAGEOJ010000003">
    <property type="protein sequence ID" value="MBO2447267.1"/>
    <property type="molecule type" value="Genomic_DNA"/>
</dbReference>
<dbReference type="AlphaFoldDB" id="A0A939P7L2"/>
<gene>
    <name evidence="1" type="ORF">J4573_09240</name>
</gene>
<name>A0A939P7L2_9ACTN</name>
<dbReference type="RefSeq" id="WP_208254858.1">
    <property type="nucleotide sequence ID" value="NZ_JAGEOJ010000003.1"/>
</dbReference>
<dbReference type="Proteomes" id="UP000669179">
    <property type="component" value="Unassembled WGS sequence"/>
</dbReference>
<evidence type="ECO:0000313" key="1">
    <source>
        <dbReference type="EMBL" id="MBO2447267.1"/>
    </source>
</evidence>
<sequence>MSLDWVKAYKEQMFRSGIVIRSVAQEYKGTMADGGLDRPDTGGIESDSALETLLQMIGLLHSAVADATWSHGEKLILAAERIRVAETDATVITQAAIVQDVMATLPNWADNWDNGTLTPKN</sequence>
<comment type="caution">
    <text evidence="1">The sequence shown here is derived from an EMBL/GenBank/DDBJ whole genome shotgun (WGS) entry which is preliminary data.</text>
</comment>
<protein>
    <submittedName>
        <fullName evidence="1">Uncharacterized protein</fullName>
    </submittedName>
</protein>
<reference evidence="1" key="1">
    <citation type="submission" date="2021-03" db="EMBL/GenBank/DDBJ databases">
        <authorList>
            <person name="Kanchanasin P."/>
            <person name="Saeng-In P."/>
            <person name="Phongsopitanun W."/>
            <person name="Yuki M."/>
            <person name="Kudo T."/>
            <person name="Ohkuma M."/>
            <person name="Tanasupawat S."/>
        </authorList>
    </citation>
    <scope>NUCLEOTIDE SEQUENCE</scope>
    <source>
        <strain evidence="1">GKU 128</strain>
    </source>
</reference>
<accession>A0A939P7L2</accession>
<proteinExistence type="predicted"/>
<organism evidence="1 2">
    <name type="scientific">Actinomadura barringtoniae</name>
    <dbReference type="NCBI Taxonomy" id="1427535"/>
    <lineage>
        <taxon>Bacteria</taxon>
        <taxon>Bacillati</taxon>
        <taxon>Actinomycetota</taxon>
        <taxon>Actinomycetes</taxon>
        <taxon>Streptosporangiales</taxon>
        <taxon>Thermomonosporaceae</taxon>
        <taxon>Actinomadura</taxon>
    </lineage>
</organism>